<keyword evidence="4" id="KW-0418">Kinase</keyword>
<dbReference type="Pfam" id="PF07714">
    <property type="entry name" value="PK_Tyr_Ser-Thr"/>
    <property type="match status" value="1"/>
</dbReference>
<evidence type="ECO:0000313" key="5">
    <source>
        <dbReference type="Proteomes" id="UP000694044"/>
    </source>
</evidence>
<feature type="transmembrane region" description="Helical" evidence="2">
    <location>
        <begin position="477"/>
        <end position="500"/>
    </location>
</feature>
<dbReference type="InterPro" id="IPR051681">
    <property type="entry name" value="Ser/Thr_Kinases-Pseudokinases"/>
</dbReference>
<dbReference type="PANTHER" id="PTHR44329">
    <property type="entry name" value="SERINE/THREONINE-PROTEIN KINASE TNNI3K-RELATED"/>
    <property type="match status" value="1"/>
</dbReference>
<dbReference type="InterPro" id="IPR001611">
    <property type="entry name" value="Leu-rich_rpt"/>
</dbReference>
<dbReference type="GO" id="GO:0004674">
    <property type="term" value="F:protein serine/threonine kinase activity"/>
    <property type="evidence" value="ECO:0007669"/>
    <property type="project" value="TreeGrafter"/>
</dbReference>
<dbReference type="Proteomes" id="UP000694044">
    <property type="component" value="Unassembled WGS sequence"/>
</dbReference>
<keyword evidence="2" id="KW-0472">Membrane</keyword>
<dbReference type="InterPro" id="IPR000719">
    <property type="entry name" value="Prot_kinase_dom"/>
</dbReference>
<keyword evidence="2" id="KW-0812">Transmembrane</keyword>
<feature type="region of interest" description="Disordered" evidence="1">
    <location>
        <begin position="796"/>
        <end position="846"/>
    </location>
</feature>
<proteinExistence type="predicted"/>
<feature type="domain" description="Protein kinase" evidence="3">
    <location>
        <begin position="570"/>
        <end position="903"/>
    </location>
</feature>
<name>A0A8T1WK93_9STRA</name>
<evidence type="ECO:0000259" key="3">
    <source>
        <dbReference type="PROSITE" id="PS50011"/>
    </source>
</evidence>
<keyword evidence="2" id="KW-1133">Transmembrane helix</keyword>
<sequence>MFFVSFSRLNLPNNGPTYTERKSTLGRETHSDFRQSDRLSGVFFHQCGCRFSSEHWLYTLFMHASRPTAPRWDTCAVDRHKALPLHYPLDVRAASACLRHKAFAPWGKFHPRRAATLAAKKPLASPSKGSVTWVQEVTEFFYRTQQQERAETGSMRSVRRLATLVAAALAVAGVVAVAGGVCIPPERNTLSSNCYGACSSSLCVNYASSTAEARSKDNIDGGFFYHGCSTAKMPTCKTKVASGDCEVQCLVDTPASWNMPQWTLTIAQPQSDKADTAVFQEIDDLTLPSTLQNLTIVGATANAQITVPLSFSSAAFRSGTALQQLVISDVNVGDMLTNVFPDSLQTLIIQRSKLTQFDPRGSHAFTSVSTLDLRDNHLSDIPTIIYEMRNLSVLYLQGNAIADAHVTLPQLQYLQELPVFEANLTVNGSCSTGYETVSWGDKSVCYTNGDGLGSINSSGSKEKSTTSTASESNSSSVVLFVVLGLTLFTVLAVVGGVLVLRRWKQTAAKEQHDSLVSADGKIKANLKILRARLGVNGTVQTTELETSLNEYNTGGGLRKAAFKEIPATDVVMLNQLSASGPVVVALAEHRTKLVLLTKLQPSDDDVEAALDMVPTLSQMRHPQILSISGLVWDERHAMTAVCEYMTLGTLEAYLRSSGSELNWKNFKMKAAAEIARGLMYLHNQHMVTYDGLNGRSVFVDPSKGCKLNPIQAALPTDRSSPYSCQSYYLHCDSTNKAFFAPEILIGEPSRSSSDMYAFGVLLAHLDTCQTADEMIRSSWRMRTHIGDFDTENGTLLSTDGTVVSTNSSDSDNSRRRTTQLESLPSANSSRTLQSSRSLAVEETRRRTTPVLGAAHNNDDTSFMGMFTFTPDCPTMVRELAGACLQYDPSLRPSASYIAAMLHI</sequence>
<reference evidence="4" key="1">
    <citation type="submission" date="2021-02" db="EMBL/GenBank/DDBJ databases">
        <authorList>
            <person name="Palmer J.M."/>
        </authorList>
    </citation>
    <scope>NUCLEOTIDE SEQUENCE</scope>
    <source>
        <strain evidence="4">SCRP734</strain>
    </source>
</reference>
<organism evidence="4 5">
    <name type="scientific">Phytophthora pseudosyringae</name>
    <dbReference type="NCBI Taxonomy" id="221518"/>
    <lineage>
        <taxon>Eukaryota</taxon>
        <taxon>Sar</taxon>
        <taxon>Stramenopiles</taxon>
        <taxon>Oomycota</taxon>
        <taxon>Peronosporomycetes</taxon>
        <taxon>Peronosporales</taxon>
        <taxon>Peronosporaceae</taxon>
        <taxon>Phytophthora</taxon>
    </lineage>
</organism>
<keyword evidence="4" id="KW-0808">Transferase</keyword>
<keyword evidence="5" id="KW-1185">Reference proteome</keyword>
<feature type="compositionally biased region" description="Low complexity" evidence="1">
    <location>
        <begin position="797"/>
        <end position="810"/>
    </location>
</feature>
<accession>A0A8T1WK93</accession>
<feature type="transmembrane region" description="Helical" evidence="2">
    <location>
        <begin position="161"/>
        <end position="181"/>
    </location>
</feature>
<feature type="compositionally biased region" description="Polar residues" evidence="1">
    <location>
        <begin position="819"/>
        <end position="837"/>
    </location>
</feature>
<dbReference type="GO" id="GO:0005524">
    <property type="term" value="F:ATP binding"/>
    <property type="evidence" value="ECO:0007669"/>
    <property type="project" value="InterPro"/>
</dbReference>
<protein>
    <submittedName>
        <fullName evidence="4">Mitogen-activated protein kinase kinase kinase 9</fullName>
    </submittedName>
</protein>
<dbReference type="Pfam" id="PF13855">
    <property type="entry name" value="LRR_8"/>
    <property type="match status" value="1"/>
</dbReference>
<dbReference type="PROSITE" id="PS51450">
    <property type="entry name" value="LRR"/>
    <property type="match status" value="1"/>
</dbReference>
<evidence type="ECO:0000256" key="1">
    <source>
        <dbReference type="SAM" id="MobiDB-lite"/>
    </source>
</evidence>
<gene>
    <name evidence="4" type="primary">MAP3K9_2</name>
    <name evidence="4" type="ORF">PHYPSEUDO_004448</name>
</gene>
<evidence type="ECO:0000313" key="4">
    <source>
        <dbReference type="EMBL" id="KAG7393685.1"/>
    </source>
</evidence>
<dbReference type="EMBL" id="JAGDFM010000002">
    <property type="protein sequence ID" value="KAG7393685.1"/>
    <property type="molecule type" value="Genomic_DNA"/>
</dbReference>
<dbReference type="PANTHER" id="PTHR44329:SF214">
    <property type="entry name" value="PROTEIN KINASE DOMAIN-CONTAINING PROTEIN"/>
    <property type="match status" value="1"/>
</dbReference>
<dbReference type="OrthoDB" id="4062651at2759"/>
<dbReference type="InterPro" id="IPR001245">
    <property type="entry name" value="Ser-Thr/Tyr_kinase_cat_dom"/>
</dbReference>
<comment type="caution">
    <text evidence="4">The sequence shown here is derived from an EMBL/GenBank/DDBJ whole genome shotgun (WGS) entry which is preliminary data.</text>
</comment>
<dbReference type="AlphaFoldDB" id="A0A8T1WK93"/>
<evidence type="ECO:0000256" key="2">
    <source>
        <dbReference type="SAM" id="Phobius"/>
    </source>
</evidence>
<dbReference type="PROSITE" id="PS50011">
    <property type="entry name" value="PROTEIN_KINASE_DOM"/>
    <property type="match status" value="1"/>
</dbReference>